<accession>A0AAV4DAH4</accession>
<gene>
    <name evidence="1" type="ORF">PoB_006776800</name>
</gene>
<keyword evidence="2" id="KW-1185">Reference proteome</keyword>
<dbReference type="AlphaFoldDB" id="A0AAV4DAH4"/>
<evidence type="ECO:0000313" key="2">
    <source>
        <dbReference type="Proteomes" id="UP000735302"/>
    </source>
</evidence>
<protein>
    <submittedName>
        <fullName evidence="1">Uncharacterized protein</fullName>
    </submittedName>
</protein>
<name>A0AAV4DAH4_9GAST</name>
<sequence>MNIFDTTISQEKQFADLRHLALAVWVGTQPQAKYNTNSIAVQGLYKNLKNISCSMTNPLQLAARTVHHCLKQRIEQECPTALEILPMCSSVQLAVVTWPNQPITTHTPN</sequence>
<dbReference type="EMBL" id="BLXT01007673">
    <property type="protein sequence ID" value="GFO41263.1"/>
    <property type="molecule type" value="Genomic_DNA"/>
</dbReference>
<dbReference type="Proteomes" id="UP000735302">
    <property type="component" value="Unassembled WGS sequence"/>
</dbReference>
<organism evidence="1 2">
    <name type="scientific">Plakobranchus ocellatus</name>
    <dbReference type="NCBI Taxonomy" id="259542"/>
    <lineage>
        <taxon>Eukaryota</taxon>
        <taxon>Metazoa</taxon>
        <taxon>Spiralia</taxon>
        <taxon>Lophotrochozoa</taxon>
        <taxon>Mollusca</taxon>
        <taxon>Gastropoda</taxon>
        <taxon>Heterobranchia</taxon>
        <taxon>Euthyneura</taxon>
        <taxon>Panpulmonata</taxon>
        <taxon>Sacoglossa</taxon>
        <taxon>Placobranchoidea</taxon>
        <taxon>Plakobranchidae</taxon>
        <taxon>Plakobranchus</taxon>
    </lineage>
</organism>
<evidence type="ECO:0000313" key="1">
    <source>
        <dbReference type="EMBL" id="GFO41263.1"/>
    </source>
</evidence>
<proteinExistence type="predicted"/>
<reference evidence="1 2" key="1">
    <citation type="journal article" date="2021" name="Elife">
        <title>Chloroplast acquisition without the gene transfer in kleptoplastic sea slugs, Plakobranchus ocellatus.</title>
        <authorList>
            <person name="Maeda T."/>
            <person name="Takahashi S."/>
            <person name="Yoshida T."/>
            <person name="Shimamura S."/>
            <person name="Takaki Y."/>
            <person name="Nagai Y."/>
            <person name="Toyoda A."/>
            <person name="Suzuki Y."/>
            <person name="Arimoto A."/>
            <person name="Ishii H."/>
            <person name="Satoh N."/>
            <person name="Nishiyama T."/>
            <person name="Hasebe M."/>
            <person name="Maruyama T."/>
            <person name="Minagawa J."/>
            <person name="Obokata J."/>
            <person name="Shigenobu S."/>
        </authorList>
    </citation>
    <scope>NUCLEOTIDE SEQUENCE [LARGE SCALE GENOMIC DNA]</scope>
</reference>
<comment type="caution">
    <text evidence="1">The sequence shown here is derived from an EMBL/GenBank/DDBJ whole genome shotgun (WGS) entry which is preliminary data.</text>
</comment>